<dbReference type="GO" id="GO:0006606">
    <property type="term" value="P:protein import into nucleus"/>
    <property type="evidence" value="ECO:0007669"/>
    <property type="project" value="InterPro"/>
</dbReference>
<evidence type="ECO:0000256" key="8">
    <source>
        <dbReference type="PROSITE-ProRule" id="PRU00103"/>
    </source>
</evidence>
<dbReference type="PANTHER" id="PTHR10527">
    <property type="entry name" value="IMPORTIN BETA"/>
    <property type="match status" value="1"/>
</dbReference>
<reference evidence="12" key="1">
    <citation type="submission" date="2025-08" db="UniProtKB">
        <authorList>
            <consortium name="RefSeq"/>
        </authorList>
    </citation>
    <scope>IDENTIFICATION</scope>
    <source>
        <tissue evidence="12">Whole organism</tissue>
    </source>
</reference>
<evidence type="ECO:0000259" key="10">
    <source>
        <dbReference type="PROSITE" id="PS50166"/>
    </source>
</evidence>
<keyword evidence="6" id="KW-0653">Protein transport</keyword>
<dbReference type="InterPro" id="IPR016024">
    <property type="entry name" value="ARM-type_fold"/>
</dbReference>
<dbReference type="OMA" id="ANACGCV"/>
<evidence type="ECO:0000256" key="5">
    <source>
        <dbReference type="ARBA" id="ARBA00022737"/>
    </source>
</evidence>
<dbReference type="SUPFAM" id="SSF48371">
    <property type="entry name" value="ARM repeat"/>
    <property type="match status" value="2"/>
</dbReference>
<accession>A0A8B7P097</accession>
<dbReference type="Proteomes" id="UP000694843">
    <property type="component" value="Unplaced"/>
</dbReference>
<gene>
    <name evidence="12" type="primary">LOC108675888</name>
</gene>
<keyword evidence="4" id="KW-0963">Cytoplasm</keyword>
<sequence>MSEAVCSLLKKILLPDTEAVKQGTNELTALLKQDNGVSELCQVLGNSSLEPGLRQCAATMLRRYLMVNKNWKKLLPETLQELKNGLVNILGSETDGSVRTAIAMLMGLITRNTEWPELMQLFFTLGASEDLAQKQLCLYVLSVVSGEGTLSLLAHCSPLLQLLDKCLLDPTLPSVSLGHAIVTVARLSELISSQHASQFQGIVHNIITVSQRLLAEDEQPVWETIELLEVLIENEIPVLAADLPNTVQFIISLSVNKDLTDGLRIKAITFLGLVTRCKKKYLVKHKLTSPIVLSLFSILCEEVPDDHPLGILMADNPEVAFNSTGEDEVIHSAAQSLDQCARHLAPDRLLQPLIPAVEQALQSQDFNKLVRDCALLALSQFAEFLQPDISKHHNELLPLTLNHLAEVCNRSQNGCPDPPGATRLFYAVEVFCENMEQQDLLPHVEPLLQHVMAILQVERTSPYMKKNAISVLGSMALSVKEHMAVHFEKVVALLKIYLLGESQGDSTPLQLQSLETLAQLTRSLGTQHIQPYANDIIELAMVLLQRSKAKDDPELRKTCYRLFSALASVLHEKLTPHLPPLVESIQASLQSKQGVVPVLKNDSNEAVLQRLGELEYSEGEEEEDLDVAGYSVENIFLEEKEDTCVALRELAESCGEGFVPFIPRIAQDVFDLVAYPNEDVRQAALVTMTHFVIALSKRTSDEGVKCFDDWTARVMSKLSEVILNDEYSVVTSALEGYSELLGGVGERLLQQPQHLPSILASVTNVFTCKTKCQRAGDDDDDDDASMDEAEMDEMLVEYAGDVLDPLGKVLGPARFSQHFPAIVQLFAKRLRPSSSECVRSYVVGKLAECVEILGPHCAPFIHVLMPIFVAGARDLSSGEVRGNGIYGLGLLGLHGGEMVLPHLPGVLMCLSEVMAVEKEAQASDNICGALARIIAAHGRSVPIPTVLPAVLNCLPLREDFEENTTVFSTFSALYQQREPTVLLHLPMVLRAAAIVYTTPQADAACQSVIEDLVRRVKADSPDQLTAMIAAVPEPELRQRLEAAANSAPPPDGGAPQQ</sequence>
<protein>
    <submittedName>
        <fullName evidence="12">Importin-4-like</fullName>
    </submittedName>
</protein>
<feature type="region of interest" description="Disordered" evidence="9">
    <location>
        <begin position="1038"/>
        <end position="1057"/>
    </location>
</feature>
<comment type="subcellular location">
    <subcellularLocation>
        <location evidence="2">Cytoplasm</location>
    </subcellularLocation>
    <subcellularLocation>
        <location evidence="1">Nucleus</location>
    </subcellularLocation>
</comment>
<dbReference type="InterPro" id="IPR011989">
    <property type="entry name" value="ARM-like"/>
</dbReference>
<dbReference type="InterPro" id="IPR021133">
    <property type="entry name" value="HEAT_type_2"/>
</dbReference>
<dbReference type="RefSeq" id="XP_018019427.1">
    <property type="nucleotide sequence ID" value="XM_018163938.2"/>
</dbReference>
<dbReference type="PROSITE" id="PS50166">
    <property type="entry name" value="IMPORTIN_B_NT"/>
    <property type="match status" value="1"/>
</dbReference>
<evidence type="ECO:0000256" key="1">
    <source>
        <dbReference type="ARBA" id="ARBA00004123"/>
    </source>
</evidence>
<dbReference type="Gene3D" id="1.25.10.10">
    <property type="entry name" value="Leucine-rich Repeat Variant"/>
    <property type="match status" value="2"/>
</dbReference>
<evidence type="ECO:0000256" key="9">
    <source>
        <dbReference type="SAM" id="MobiDB-lite"/>
    </source>
</evidence>
<evidence type="ECO:0000256" key="4">
    <source>
        <dbReference type="ARBA" id="ARBA00022490"/>
    </source>
</evidence>
<evidence type="ECO:0000313" key="12">
    <source>
        <dbReference type="RefSeq" id="XP_018019427.1"/>
    </source>
</evidence>
<evidence type="ECO:0000313" key="11">
    <source>
        <dbReference type="Proteomes" id="UP000694843"/>
    </source>
</evidence>
<dbReference type="InterPro" id="IPR040122">
    <property type="entry name" value="Importin_beta"/>
</dbReference>
<dbReference type="AlphaFoldDB" id="A0A8B7P097"/>
<dbReference type="Pfam" id="PF25780">
    <property type="entry name" value="TPR_IPO5"/>
    <property type="match status" value="1"/>
</dbReference>
<feature type="repeat" description="HEAT" evidence="8">
    <location>
        <begin position="353"/>
        <end position="393"/>
    </location>
</feature>
<dbReference type="KEGG" id="hazt:108675888"/>
<dbReference type="OrthoDB" id="7862313at2759"/>
<keyword evidence="11" id="KW-1185">Reference proteome</keyword>
<keyword evidence="7" id="KW-0539">Nucleus</keyword>
<dbReference type="PROSITE" id="PS50077">
    <property type="entry name" value="HEAT_REPEAT"/>
    <property type="match status" value="1"/>
</dbReference>
<evidence type="ECO:0000256" key="3">
    <source>
        <dbReference type="ARBA" id="ARBA00022448"/>
    </source>
</evidence>
<dbReference type="InterPro" id="IPR057672">
    <property type="entry name" value="TPR_IPO4/5"/>
</dbReference>
<keyword evidence="3" id="KW-0813">Transport</keyword>
<dbReference type="InterPro" id="IPR001494">
    <property type="entry name" value="Importin-beta_N"/>
</dbReference>
<evidence type="ECO:0000256" key="7">
    <source>
        <dbReference type="ARBA" id="ARBA00023242"/>
    </source>
</evidence>
<organism evidence="11 12">
    <name type="scientific">Hyalella azteca</name>
    <name type="common">Amphipod</name>
    <dbReference type="NCBI Taxonomy" id="294128"/>
    <lineage>
        <taxon>Eukaryota</taxon>
        <taxon>Metazoa</taxon>
        <taxon>Ecdysozoa</taxon>
        <taxon>Arthropoda</taxon>
        <taxon>Crustacea</taxon>
        <taxon>Multicrustacea</taxon>
        <taxon>Malacostraca</taxon>
        <taxon>Eumalacostraca</taxon>
        <taxon>Peracarida</taxon>
        <taxon>Amphipoda</taxon>
        <taxon>Senticaudata</taxon>
        <taxon>Talitrida</taxon>
        <taxon>Talitroidea</taxon>
        <taxon>Hyalellidae</taxon>
        <taxon>Hyalella</taxon>
    </lineage>
</organism>
<evidence type="ECO:0000256" key="2">
    <source>
        <dbReference type="ARBA" id="ARBA00004496"/>
    </source>
</evidence>
<dbReference type="GO" id="GO:0005737">
    <property type="term" value="C:cytoplasm"/>
    <property type="evidence" value="ECO:0007669"/>
    <property type="project" value="UniProtKB-SubCell"/>
</dbReference>
<evidence type="ECO:0000256" key="6">
    <source>
        <dbReference type="ARBA" id="ARBA00022927"/>
    </source>
</evidence>
<keyword evidence="5" id="KW-0677">Repeat</keyword>
<dbReference type="GO" id="GO:0031267">
    <property type="term" value="F:small GTPase binding"/>
    <property type="evidence" value="ECO:0007669"/>
    <property type="project" value="InterPro"/>
</dbReference>
<feature type="compositionally biased region" description="Pro residues" evidence="9">
    <location>
        <begin position="1047"/>
        <end position="1057"/>
    </location>
</feature>
<feature type="domain" description="Importin N-terminal" evidence="10">
    <location>
        <begin position="23"/>
        <end position="92"/>
    </location>
</feature>
<dbReference type="Pfam" id="PF03810">
    <property type="entry name" value="IBN_N"/>
    <property type="match status" value="1"/>
</dbReference>
<name>A0A8B7P097_HYAAZ</name>
<proteinExistence type="predicted"/>
<dbReference type="GeneID" id="108675888"/>